<reference evidence="1 2" key="1">
    <citation type="journal article" date="2023" name="IMA Fungus">
        <title>Comparative genomic study of the Penicillium genus elucidates a diverse pangenome and 15 lateral gene transfer events.</title>
        <authorList>
            <person name="Petersen C."/>
            <person name="Sorensen T."/>
            <person name="Nielsen M.R."/>
            <person name="Sondergaard T.E."/>
            <person name="Sorensen J.L."/>
            <person name="Fitzpatrick D.A."/>
            <person name="Frisvad J.C."/>
            <person name="Nielsen K.L."/>
        </authorList>
    </citation>
    <scope>NUCLEOTIDE SEQUENCE [LARGE SCALE GENOMIC DNA]</scope>
    <source>
        <strain evidence="1 2">IBT 35679</strain>
    </source>
</reference>
<accession>A0AAD6GBJ1</accession>
<comment type="caution">
    <text evidence="1">The sequence shown here is derived from an EMBL/GenBank/DDBJ whole genome shotgun (WGS) entry which is preliminary data.</text>
</comment>
<evidence type="ECO:0008006" key="3">
    <source>
        <dbReference type="Google" id="ProtNLM"/>
    </source>
</evidence>
<evidence type="ECO:0000313" key="1">
    <source>
        <dbReference type="EMBL" id="KAJ5525590.1"/>
    </source>
</evidence>
<name>A0AAD6GBJ1_9EURO</name>
<evidence type="ECO:0000313" key="2">
    <source>
        <dbReference type="Proteomes" id="UP001220324"/>
    </source>
</evidence>
<gene>
    <name evidence="1" type="ORF">N7494_012240</name>
</gene>
<sequence length="380" mass="43559">MADCPFARCPTEVVHTILSYLDHTSPLSLRALAYTSKDFLLVSSPFIYHTVRIQLDREDHETISTKTNRLYRELEWVNAFSEVRCLIIEPPRYDGKQNSLPSTPIKRDVNALRQYVLDTPSVPCQINFQYSTTTQEADDMWLPIANLLRQLPSLDDLLYGGLHQFAPCLLKAIHENSSSCQLWLNNFKLHSLGAEKIDSHELALLSSPCLYSIKLDGFAHEDNASMYRSLDQENVYDEETICRTVASLSPNLKEIHAHYCGDQAYIPTEEPEEQQNRIEDQITRGSLQYLSIRGDENKTINKETVTMWNDCTDFSALRTLRVTNPLRHQALEFLANDCSFTSLESLELNLSLFATRLAWRLGQFDTPETRFLCSLPLYPP</sequence>
<protein>
    <recommendedName>
        <fullName evidence="3">F-box domain-containing protein</fullName>
    </recommendedName>
</protein>
<proteinExistence type="predicted"/>
<dbReference type="EMBL" id="JAQIZZ010000008">
    <property type="protein sequence ID" value="KAJ5525590.1"/>
    <property type="molecule type" value="Genomic_DNA"/>
</dbReference>
<keyword evidence="2" id="KW-1185">Reference proteome</keyword>
<dbReference type="AlphaFoldDB" id="A0AAD6GBJ1"/>
<dbReference type="Proteomes" id="UP001220324">
    <property type="component" value="Unassembled WGS sequence"/>
</dbReference>
<organism evidence="1 2">
    <name type="scientific">Penicillium frequentans</name>
    <dbReference type="NCBI Taxonomy" id="3151616"/>
    <lineage>
        <taxon>Eukaryota</taxon>
        <taxon>Fungi</taxon>
        <taxon>Dikarya</taxon>
        <taxon>Ascomycota</taxon>
        <taxon>Pezizomycotina</taxon>
        <taxon>Eurotiomycetes</taxon>
        <taxon>Eurotiomycetidae</taxon>
        <taxon>Eurotiales</taxon>
        <taxon>Aspergillaceae</taxon>
        <taxon>Penicillium</taxon>
    </lineage>
</organism>